<keyword evidence="2" id="KW-1185">Reference proteome</keyword>
<evidence type="ECO:0000313" key="1">
    <source>
        <dbReference type="EMBL" id="CUR33225.1"/>
    </source>
</evidence>
<dbReference type="RefSeq" id="WP_072719852.1">
    <property type="nucleotide sequence ID" value="NZ_LN889802.1"/>
</dbReference>
<dbReference type="OrthoDB" id="462559at2"/>
<reference evidence="2" key="1">
    <citation type="submission" date="2015-10" db="EMBL/GenBank/DDBJ databases">
        <authorList>
            <person name="Regsiter A."/>
            <person name="william w."/>
        </authorList>
    </citation>
    <scope>NUCLEOTIDE SEQUENCE [LARGE SCALE GENOMIC DNA]</scope>
</reference>
<protein>
    <recommendedName>
        <fullName evidence="3">SpoVT-AbrB domain-containing protein</fullName>
    </recommendedName>
</protein>
<dbReference type="AlphaFoldDB" id="A0A1J1LNR0"/>
<evidence type="ECO:0008006" key="3">
    <source>
        <dbReference type="Google" id="ProtNLM"/>
    </source>
</evidence>
<dbReference type="STRING" id="671072.PL9214500472"/>
<dbReference type="Proteomes" id="UP000184315">
    <property type="component" value="Unassembled WGS sequence"/>
</dbReference>
<evidence type="ECO:0000313" key="2">
    <source>
        <dbReference type="Proteomes" id="UP000184315"/>
    </source>
</evidence>
<organism evidence="1 2">
    <name type="scientific">Planktothrix tepida PCC 9214</name>
    <dbReference type="NCBI Taxonomy" id="671072"/>
    <lineage>
        <taxon>Bacteria</taxon>
        <taxon>Bacillati</taxon>
        <taxon>Cyanobacteriota</taxon>
        <taxon>Cyanophyceae</taxon>
        <taxon>Oscillatoriophycideae</taxon>
        <taxon>Oscillatoriales</taxon>
        <taxon>Microcoleaceae</taxon>
        <taxon>Planktothrix</taxon>
    </lineage>
</organism>
<accession>A0A1J1LNR0</accession>
<proteinExistence type="predicted"/>
<name>A0A1J1LNR0_9CYAN</name>
<dbReference type="EMBL" id="CZDF01000156">
    <property type="protein sequence ID" value="CUR33225.1"/>
    <property type="molecule type" value="Genomic_DNA"/>
</dbReference>
<sequence>MTTKLIAKVTSEGKLEIPTEILQQLQPLTEYEISITDQEIILKKQSNVTVDLDSFLQELDQLEPDPEQPTLEEISAIVKEVRQELWGKS</sequence>
<gene>
    <name evidence="1" type="ORF">PL9214500472</name>
</gene>